<dbReference type="Proteomes" id="UP000198939">
    <property type="component" value="Unassembled WGS sequence"/>
</dbReference>
<proteinExistence type="predicted"/>
<sequence length="67" mass="7418">MPYSRDIVDSMTEVNYVTELNTGITAKLGIKHGDKVDECDDRADEPTDHTTFEIIGSANARYAEIAI</sequence>
<keyword evidence="4" id="KW-1185">Reference proteome</keyword>
<dbReference type="Gene3D" id="2.60.120.1140">
    <property type="entry name" value="Protein of unknown function DUF192"/>
    <property type="match status" value="1"/>
</dbReference>
<dbReference type="Proteomes" id="UP000183063">
    <property type="component" value="Unassembled WGS sequence"/>
</dbReference>
<reference evidence="3" key="1">
    <citation type="submission" date="2016-10" db="EMBL/GenBank/DDBJ databases">
        <authorList>
            <person name="Wibberg D."/>
        </authorList>
    </citation>
    <scope>NUCLEOTIDE SEQUENCE [LARGE SCALE GENOMIC DNA]</scope>
</reference>
<organism evidence="1 3">
    <name type="scientific">Rhizobium tibeticum</name>
    <dbReference type="NCBI Taxonomy" id="501024"/>
    <lineage>
        <taxon>Bacteria</taxon>
        <taxon>Pseudomonadati</taxon>
        <taxon>Pseudomonadota</taxon>
        <taxon>Alphaproteobacteria</taxon>
        <taxon>Hyphomicrobiales</taxon>
        <taxon>Rhizobiaceae</taxon>
        <taxon>Rhizobium/Agrobacterium group</taxon>
        <taxon>Rhizobium</taxon>
    </lineage>
</organism>
<dbReference type="EMBL" id="FOCV01000021">
    <property type="protein sequence ID" value="SEO65845.1"/>
    <property type="molecule type" value="Genomic_DNA"/>
</dbReference>
<gene>
    <name evidence="1" type="ORF">RTCCBAU85039_4170</name>
    <name evidence="2" type="ORF">SAMN05216228_1021115</name>
</gene>
<dbReference type="STRING" id="501024.RTCCBAU85039_4170"/>
<evidence type="ECO:0000313" key="2">
    <source>
        <dbReference type="EMBL" id="SEO65845.1"/>
    </source>
</evidence>
<dbReference type="InterPro" id="IPR038695">
    <property type="entry name" value="Saro_0823-like_sf"/>
</dbReference>
<evidence type="ECO:0000313" key="3">
    <source>
        <dbReference type="Proteomes" id="UP000183063"/>
    </source>
</evidence>
<evidence type="ECO:0000313" key="1">
    <source>
        <dbReference type="EMBL" id="SEI06857.1"/>
    </source>
</evidence>
<reference evidence="2 4" key="3">
    <citation type="submission" date="2016-10" db="EMBL/GenBank/DDBJ databases">
        <authorList>
            <person name="Varghese N."/>
            <person name="Submissions S."/>
        </authorList>
    </citation>
    <scope>NUCLEOTIDE SEQUENCE [LARGE SCALE GENOMIC DNA]</scope>
    <source>
        <strain evidence="2 4">CGMCC 1.7071</strain>
    </source>
</reference>
<name>A0A1H8RHG4_9HYPH</name>
<reference evidence="1" key="2">
    <citation type="submission" date="2016-10" db="EMBL/GenBank/DDBJ databases">
        <authorList>
            <person name="de Groot N.N."/>
        </authorList>
    </citation>
    <scope>NUCLEOTIDE SEQUENCE [LARGE SCALE GENOMIC DNA]</scope>
    <source>
        <strain evidence="1">CCBAU85039</strain>
    </source>
</reference>
<accession>A0A1H8RHG4</accession>
<evidence type="ECO:0000313" key="4">
    <source>
        <dbReference type="Proteomes" id="UP000198939"/>
    </source>
</evidence>
<dbReference type="AlphaFoldDB" id="A0A1H8RHG4"/>
<protein>
    <submittedName>
        <fullName evidence="1">Uncharacterized protein</fullName>
    </submittedName>
</protein>
<dbReference type="EMBL" id="FNXB01000024">
    <property type="protein sequence ID" value="SEI06857.1"/>
    <property type="molecule type" value="Genomic_DNA"/>
</dbReference>